<reference evidence="1 2" key="1">
    <citation type="submission" date="2016-10" db="EMBL/GenBank/DDBJ databases">
        <authorList>
            <person name="Cai Z."/>
        </authorList>
    </citation>
    <scope>NUCLEOTIDE SEQUENCE [LARGE SCALE GENOMIC DNA]</scope>
    <source>
        <strain evidence="1 2">CGMCC 1.10826</strain>
    </source>
</reference>
<name>A0A2Y9C6K2_9MICO</name>
<protein>
    <submittedName>
        <fullName evidence="1">Uncharacterized protein</fullName>
    </submittedName>
</protein>
<gene>
    <name evidence="1" type="ORF">SAMN05216184_10761</name>
</gene>
<sequence>MDGHYRGPMRWEALFDDLERQFLQAARLAEDEEVADLTEAEQAQVSLADRLRARVGREVVLRLRDGSDVRGTVLDAAVQWLLVADAGRRVLVPTSAVAAARSLGAAAPEAPVVERRLRLTHVLRAVAREQSEVVVRTTAGDYRGRITRVAADHVDVEAEPGTVVAVALAHVLAVQTA</sequence>
<dbReference type="EMBL" id="UETB01000007">
    <property type="protein sequence ID" value="SSA43163.1"/>
    <property type="molecule type" value="Genomic_DNA"/>
</dbReference>
<accession>A0A2Y9C6K2</accession>
<organism evidence="1 2">
    <name type="scientific">Georgenia satyanarayanai</name>
    <dbReference type="NCBI Taxonomy" id="860221"/>
    <lineage>
        <taxon>Bacteria</taxon>
        <taxon>Bacillati</taxon>
        <taxon>Actinomycetota</taxon>
        <taxon>Actinomycetes</taxon>
        <taxon>Micrococcales</taxon>
        <taxon>Bogoriellaceae</taxon>
        <taxon>Georgenia</taxon>
    </lineage>
</organism>
<dbReference type="Proteomes" id="UP000250222">
    <property type="component" value="Unassembled WGS sequence"/>
</dbReference>
<evidence type="ECO:0000313" key="2">
    <source>
        <dbReference type="Proteomes" id="UP000250222"/>
    </source>
</evidence>
<proteinExistence type="predicted"/>
<dbReference type="AlphaFoldDB" id="A0A2Y9C6K2"/>
<keyword evidence="2" id="KW-1185">Reference proteome</keyword>
<evidence type="ECO:0000313" key="1">
    <source>
        <dbReference type="EMBL" id="SSA43163.1"/>
    </source>
</evidence>